<keyword evidence="3" id="KW-1185">Reference proteome</keyword>
<name>A0AAV6IDF5_9ERIC</name>
<proteinExistence type="predicted"/>
<organism evidence="2 3">
    <name type="scientific">Rhododendron griersonianum</name>
    <dbReference type="NCBI Taxonomy" id="479676"/>
    <lineage>
        <taxon>Eukaryota</taxon>
        <taxon>Viridiplantae</taxon>
        <taxon>Streptophyta</taxon>
        <taxon>Embryophyta</taxon>
        <taxon>Tracheophyta</taxon>
        <taxon>Spermatophyta</taxon>
        <taxon>Magnoliopsida</taxon>
        <taxon>eudicotyledons</taxon>
        <taxon>Gunneridae</taxon>
        <taxon>Pentapetalae</taxon>
        <taxon>asterids</taxon>
        <taxon>Ericales</taxon>
        <taxon>Ericaceae</taxon>
        <taxon>Ericoideae</taxon>
        <taxon>Rhodoreae</taxon>
        <taxon>Rhododendron</taxon>
    </lineage>
</organism>
<sequence>MSSLTLNRLNIGVRMQFKSEETITKLKNDLEEAKKALSEAKKATTAEMELWYEEIPAEEMLILGPVLNGLAMAQKTETDKVKDLERQLVAEERKKLGILRKIKAAEEELKRSASVTVTAVDDVEYLYDREIRNPSLVLDGSLVGQEAVDVRAVCEIRGYSISGTQRDKNYEFL</sequence>
<gene>
    <name evidence="2" type="ORF">RHGRI_032859</name>
</gene>
<evidence type="ECO:0000256" key="1">
    <source>
        <dbReference type="SAM" id="Coils"/>
    </source>
</evidence>
<dbReference type="Proteomes" id="UP000823749">
    <property type="component" value="Chromosome 11"/>
</dbReference>
<dbReference type="AlphaFoldDB" id="A0AAV6IDF5"/>
<dbReference type="EMBL" id="JACTNZ010000011">
    <property type="protein sequence ID" value="KAG5526736.1"/>
    <property type="molecule type" value="Genomic_DNA"/>
</dbReference>
<feature type="coiled-coil region" evidence="1">
    <location>
        <begin position="74"/>
        <end position="108"/>
    </location>
</feature>
<evidence type="ECO:0000313" key="3">
    <source>
        <dbReference type="Proteomes" id="UP000823749"/>
    </source>
</evidence>
<keyword evidence="1" id="KW-0175">Coiled coil</keyword>
<comment type="caution">
    <text evidence="2">The sequence shown here is derived from an EMBL/GenBank/DDBJ whole genome shotgun (WGS) entry which is preliminary data.</text>
</comment>
<reference evidence="2" key="1">
    <citation type="submission" date="2020-08" db="EMBL/GenBank/DDBJ databases">
        <title>Plant Genome Project.</title>
        <authorList>
            <person name="Zhang R.-G."/>
        </authorList>
    </citation>
    <scope>NUCLEOTIDE SEQUENCE</scope>
    <source>
        <strain evidence="2">WSP0</strain>
        <tissue evidence="2">Leaf</tissue>
    </source>
</reference>
<evidence type="ECO:0000313" key="2">
    <source>
        <dbReference type="EMBL" id="KAG5526736.1"/>
    </source>
</evidence>
<protein>
    <submittedName>
        <fullName evidence="2">Uncharacterized protein</fullName>
    </submittedName>
</protein>
<accession>A0AAV6IDF5</accession>